<organism evidence="1 2">
    <name type="scientific">Terfezia boudieri ATCC MYA-4762</name>
    <dbReference type="NCBI Taxonomy" id="1051890"/>
    <lineage>
        <taxon>Eukaryota</taxon>
        <taxon>Fungi</taxon>
        <taxon>Dikarya</taxon>
        <taxon>Ascomycota</taxon>
        <taxon>Pezizomycotina</taxon>
        <taxon>Pezizomycetes</taxon>
        <taxon>Pezizales</taxon>
        <taxon>Pezizaceae</taxon>
        <taxon>Terfezia</taxon>
    </lineage>
</organism>
<gene>
    <name evidence="1" type="ORF">L211DRAFT_140398</name>
</gene>
<protein>
    <submittedName>
        <fullName evidence="1">Uncharacterized protein</fullName>
    </submittedName>
</protein>
<keyword evidence="2" id="KW-1185">Reference proteome</keyword>
<reference evidence="1 2" key="1">
    <citation type="journal article" date="2018" name="Nat. Ecol. Evol.">
        <title>Pezizomycetes genomes reveal the molecular basis of ectomycorrhizal truffle lifestyle.</title>
        <authorList>
            <person name="Murat C."/>
            <person name="Payen T."/>
            <person name="Noel B."/>
            <person name="Kuo A."/>
            <person name="Morin E."/>
            <person name="Chen J."/>
            <person name="Kohler A."/>
            <person name="Krizsan K."/>
            <person name="Balestrini R."/>
            <person name="Da Silva C."/>
            <person name="Montanini B."/>
            <person name="Hainaut M."/>
            <person name="Levati E."/>
            <person name="Barry K.W."/>
            <person name="Belfiori B."/>
            <person name="Cichocki N."/>
            <person name="Clum A."/>
            <person name="Dockter R.B."/>
            <person name="Fauchery L."/>
            <person name="Guy J."/>
            <person name="Iotti M."/>
            <person name="Le Tacon F."/>
            <person name="Lindquist E.A."/>
            <person name="Lipzen A."/>
            <person name="Malagnac F."/>
            <person name="Mello A."/>
            <person name="Molinier V."/>
            <person name="Miyauchi S."/>
            <person name="Poulain J."/>
            <person name="Riccioni C."/>
            <person name="Rubini A."/>
            <person name="Sitrit Y."/>
            <person name="Splivallo R."/>
            <person name="Traeger S."/>
            <person name="Wang M."/>
            <person name="Zifcakova L."/>
            <person name="Wipf D."/>
            <person name="Zambonelli A."/>
            <person name="Paolocci F."/>
            <person name="Nowrousian M."/>
            <person name="Ottonello S."/>
            <person name="Baldrian P."/>
            <person name="Spatafora J.W."/>
            <person name="Henrissat B."/>
            <person name="Nagy L.G."/>
            <person name="Aury J.M."/>
            <person name="Wincker P."/>
            <person name="Grigoriev I.V."/>
            <person name="Bonfante P."/>
            <person name="Martin F.M."/>
        </authorList>
    </citation>
    <scope>NUCLEOTIDE SEQUENCE [LARGE SCALE GENOMIC DNA]</scope>
    <source>
        <strain evidence="1 2">ATCC MYA-4762</strain>
    </source>
</reference>
<evidence type="ECO:0000313" key="2">
    <source>
        <dbReference type="Proteomes" id="UP000267821"/>
    </source>
</evidence>
<sequence length="150" mass="17449">MLARCTARYCLIGSHDGKSESCRECAPPIRPCQHHLRQHYLHQPYARQSCLHQPCSCQHYLRQPCPCQPCPRQPCLCPHCLRQYHLHQHHLQPYQLHLYHNKLYQQKFFCLVLAYIHQLARLDAANASSLALSVLIIAISTSPTIRLKHV</sequence>
<name>A0A3N4L9T0_9PEZI</name>
<dbReference type="InParanoid" id="A0A3N4L9T0"/>
<dbReference type="EMBL" id="ML121658">
    <property type="protein sequence ID" value="RPB18232.1"/>
    <property type="molecule type" value="Genomic_DNA"/>
</dbReference>
<proteinExistence type="predicted"/>
<accession>A0A3N4L9T0</accession>
<dbReference type="Proteomes" id="UP000267821">
    <property type="component" value="Unassembled WGS sequence"/>
</dbReference>
<dbReference type="AlphaFoldDB" id="A0A3N4L9T0"/>
<evidence type="ECO:0000313" key="1">
    <source>
        <dbReference type="EMBL" id="RPB18232.1"/>
    </source>
</evidence>